<feature type="compositionally biased region" description="Pro residues" evidence="1">
    <location>
        <begin position="442"/>
        <end position="462"/>
    </location>
</feature>
<evidence type="ECO:0000313" key="3">
    <source>
        <dbReference type="Proteomes" id="UP000020467"/>
    </source>
</evidence>
<feature type="region of interest" description="Disordered" evidence="1">
    <location>
        <begin position="399"/>
        <end position="532"/>
    </location>
</feature>
<feature type="compositionally biased region" description="Basic and acidic residues" evidence="1">
    <location>
        <begin position="617"/>
        <end position="640"/>
    </location>
</feature>
<dbReference type="eggNOG" id="ENOG502QPMX">
    <property type="taxonomic scope" value="Eukaryota"/>
</dbReference>
<protein>
    <submittedName>
        <fullName evidence="2">Uncharacterized protein</fullName>
    </submittedName>
</protein>
<organism evidence="2 3">
    <name type="scientific">Colletotrichum fioriniae PJ7</name>
    <dbReference type="NCBI Taxonomy" id="1445577"/>
    <lineage>
        <taxon>Eukaryota</taxon>
        <taxon>Fungi</taxon>
        <taxon>Dikarya</taxon>
        <taxon>Ascomycota</taxon>
        <taxon>Pezizomycotina</taxon>
        <taxon>Sordariomycetes</taxon>
        <taxon>Hypocreomycetidae</taxon>
        <taxon>Glomerellales</taxon>
        <taxon>Glomerellaceae</taxon>
        <taxon>Colletotrichum</taxon>
        <taxon>Colletotrichum acutatum species complex</taxon>
    </lineage>
</organism>
<reference evidence="2 3" key="1">
    <citation type="submission" date="2014-02" db="EMBL/GenBank/DDBJ databases">
        <title>The genome sequence of Colletotrichum fioriniae PJ7.</title>
        <authorList>
            <person name="Baroncelli R."/>
            <person name="Thon M.R."/>
        </authorList>
    </citation>
    <scope>NUCLEOTIDE SEQUENCE [LARGE SCALE GENOMIC DNA]</scope>
    <source>
        <strain evidence="2 3">PJ7</strain>
    </source>
</reference>
<dbReference type="HOGENOM" id="CLU_012880_1_0_1"/>
<evidence type="ECO:0000256" key="1">
    <source>
        <dbReference type="SAM" id="MobiDB-lite"/>
    </source>
</evidence>
<feature type="region of interest" description="Disordered" evidence="1">
    <location>
        <begin position="95"/>
        <end position="114"/>
    </location>
</feature>
<dbReference type="OrthoDB" id="5408998at2759"/>
<feature type="compositionally biased region" description="Low complexity" evidence="1">
    <location>
        <begin position="104"/>
        <end position="114"/>
    </location>
</feature>
<feature type="region of interest" description="Disordered" evidence="1">
    <location>
        <begin position="1"/>
        <end position="86"/>
    </location>
</feature>
<feature type="region of interest" description="Disordered" evidence="1">
    <location>
        <begin position="547"/>
        <end position="640"/>
    </location>
</feature>
<dbReference type="EMBL" id="JARH01000143">
    <property type="protein sequence ID" value="EXF84832.1"/>
    <property type="molecule type" value="Genomic_DNA"/>
</dbReference>
<comment type="caution">
    <text evidence="2">The sequence shown here is derived from an EMBL/GenBank/DDBJ whole genome shotgun (WGS) entry which is preliminary data.</text>
</comment>
<gene>
    <name evidence="2" type="ORF">CFIO01_02368</name>
</gene>
<feature type="compositionally biased region" description="Basic and acidic residues" evidence="1">
    <location>
        <begin position="555"/>
        <end position="568"/>
    </location>
</feature>
<accession>A0A010QXA4</accession>
<dbReference type="KEGG" id="cfj:CFIO01_02368"/>
<feature type="region of interest" description="Disordered" evidence="1">
    <location>
        <begin position="302"/>
        <end position="356"/>
    </location>
</feature>
<dbReference type="Proteomes" id="UP000020467">
    <property type="component" value="Unassembled WGS sequence"/>
</dbReference>
<evidence type="ECO:0000313" key="2">
    <source>
        <dbReference type="EMBL" id="EXF84832.1"/>
    </source>
</evidence>
<dbReference type="AlphaFoldDB" id="A0A010QXA4"/>
<feature type="compositionally biased region" description="Pro residues" evidence="1">
    <location>
        <begin position="416"/>
        <end position="431"/>
    </location>
</feature>
<proteinExistence type="predicted"/>
<feature type="compositionally biased region" description="Low complexity" evidence="1">
    <location>
        <begin position="432"/>
        <end position="441"/>
    </location>
</feature>
<dbReference type="STRING" id="1445577.A0A010QXA4"/>
<feature type="compositionally biased region" description="Gly residues" evidence="1">
    <location>
        <begin position="70"/>
        <end position="79"/>
    </location>
</feature>
<feature type="region of interest" description="Disordered" evidence="1">
    <location>
        <begin position="240"/>
        <end position="260"/>
    </location>
</feature>
<feature type="compositionally biased region" description="Low complexity" evidence="1">
    <location>
        <begin position="45"/>
        <end position="57"/>
    </location>
</feature>
<sequence length="640" mass="66320">MRDPELDDVPPPPYSETDIYSTSGRPSNPPSNSPHISSHHGADNAASRGSSHASSHSEVIYTPPLTPRTGGPGSSGSGGVHHHSSNASLDLSSRSVAATGGGSHQSQSLSGSVSASTTAYSEFTASYFESRPAPTALAPSPRDHLLVHALTVTPTSTPDDVPYSPAWAPRDVTQQDWATFLNCLIPHHAAARNEAVIDRKLQAEEEALAAAAAATPSGISTAQSNSGSSVHASAQLDQIRADRDTDPGAAAAASGTRREEAEVVVAQWNEGFFRPRGMLITLVPEVAENDLHMPGAWDRSFDRTAENPAIGGGDRDLSLGGENGSGGPTPVPFPAHPGQGPTMQTQQQPQSGFNESRNSWSFGGITVSTDGINIGDRIVAGSNGIRVGNLIADENGIRFGSTTTPRAQAHYAGPGWAPPPPPAPPGPPPVPMFSGPGHIPGPFSPTGPPHPQPPIIPHPNPQHPFYQGSSPQQQHGRHKSGGGGGGGEVAARGRPPGRYPSDQRSISSSSTSSTSSASSASSVGSLPDYEDLYPSQLPIYKQRVTSWLSHPEQPVTKDDIAQLREDIRSAGSTAATQPQQQAEKGGESPQGGNQKHHAGLAQTQAPAAGNAQGEAEGTPREKERGEEGAEGGEEGKQEGE</sequence>
<feature type="compositionally biased region" description="Low complexity" evidence="1">
    <location>
        <begin position="337"/>
        <end position="350"/>
    </location>
</feature>
<name>A0A010QXA4_9PEZI</name>
<feature type="compositionally biased region" description="Low complexity" evidence="1">
    <location>
        <begin position="507"/>
        <end position="522"/>
    </location>
</feature>
<keyword evidence="3" id="KW-1185">Reference proteome</keyword>
<feature type="compositionally biased region" description="Polar residues" evidence="1">
    <location>
        <begin position="570"/>
        <end position="582"/>
    </location>
</feature>